<organism evidence="3 4">
    <name type="scientific">Pseudarcicella hirudinis</name>
    <dbReference type="NCBI Taxonomy" id="1079859"/>
    <lineage>
        <taxon>Bacteria</taxon>
        <taxon>Pseudomonadati</taxon>
        <taxon>Bacteroidota</taxon>
        <taxon>Cytophagia</taxon>
        <taxon>Cytophagales</taxon>
        <taxon>Flectobacillaceae</taxon>
        <taxon>Pseudarcicella</taxon>
    </lineage>
</organism>
<reference evidence="3 4" key="1">
    <citation type="submission" date="2016-10" db="EMBL/GenBank/DDBJ databases">
        <authorList>
            <person name="de Groot N.N."/>
        </authorList>
    </citation>
    <scope>NUCLEOTIDE SEQUENCE [LARGE SCALE GENOMIC DNA]</scope>
    <source>
        <strain evidence="4">E92,LMG 26720,CCM 7988</strain>
    </source>
</reference>
<keyword evidence="1" id="KW-1133">Transmembrane helix</keyword>
<name>A0A1I5VWC5_9BACT</name>
<dbReference type="Proteomes" id="UP000199306">
    <property type="component" value="Unassembled WGS sequence"/>
</dbReference>
<dbReference type="RefSeq" id="WP_092018306.1">
    <property type="nucleotide sequence ID" value="NZ_FOXH01000010.1"/>
</dbReference>
<evidence type="ECO:0000256" key="1">
    <source>
        <dbReference type="SAM" id="Phobius"/>
    </source>
</evidence>
<keyword evidence="2" id="KW-0732">Signal</keyword>
<feature type="transmembrane region" description="Helical" evidence="1">
    <location>
        <begin position="457"/>
        <end position="473"/>
    </location>
</feature>
<evidence type="ECO:0000313" key="3">
    <source>
        <dbReference type="EMBL" id="SFQ11838.1"/>
    </source>
</evidence>
<dbReference type="Pfam" id="PF13584">
    <property type="entry name" value="BatD"/>
    <property type="match status" value="2"/>
</dbReference>
<proteinExistence type="predicted"/>
<keyword evidence="1" id="KW-0472">Membrane</keyword>
<dbReference type="EMBL" id="FOXH01000010">
    <property type="protein sequence ID" value="SFQ11838.1"/>
    <property type="molecule type" value="Genomic_DNA"/>
</dbReference>
<dbReference type="STRING" id="1079859.SAMN04515674_110107"/>
<dbReference type="InterPro" id="IPR025738">
    <property type="entry name" value="BatD"/>
</dbReference>
<accession>A0A1I5VWC5</accession>
<sequence length="476" mass="53864">MCLRQNYIIILIFFCFLLSFFAKAQETEISVLIGERNIGVNEPLAVSVTIRKTGEVETPVAKFPEIPNFLKRGTSTSRATSYANGQKIITYTITQNYQAIKEGSFKVNPIKITVNGTEVKSEMANVIVSPEKDNKSASNDDFADFIDASNFKDFEEVKEDAFLALTTTKSKPFVGEGFTVTLAFYVAESNGAEMQFKNNEIQIPEIIKRIKPNNCWEESHGLTEEKISKVTINDKKYTEYMFYRATFYALNNQKVIFPAAALNLVKFKTVKNGEKLPEIIRFVSRQVIVEPKELPAHPLRQEISVGTFYLKENTNKVKMSTGKAFQYRMTIAGDGNISTIKIPEIKNDSLFDFYPPESESVVTPQNGKIIGNKTFTFQIIPKQAGSFALSKYFRWIYFNPVSSKYDTLKSSLVIQVSGKKIQTVEAPVTAGSVYDGLDKVDTSKQQTDYSKILKDEANVLIIFMLLGMTYIFWRRK</sequence>
<protein>
    <submittedName>
        <fullName evidence="3">Oxygen tolerance</fullName>
    </submittedName>
</protein>
<feature type="chain" id="PRO_5011619085" evidence="2">
    <location>
        <begin position="25"/>
        <end position="476"/>
    </location>
</feature>
<dbReference type="OrthoDB" id="2079210at2"/>
<gene>
    <name evidence="3" type="ORF">SAMN04515674_110107</name>
</gene>
<keyword evidence="1" id="KW-0812">Transmembrane</keyword>
<dbReference type="AlphaFoldDB" id="A0A1I5VWC5"/>
<feature type="signal peptide" evidence="2">
    <location>
        <begin position="1"/>
        <end position="24"/>
    </location>
</feature>
<dbReference type="PANTHER" id="PTHR40940:SF2">
    <property type="entry name" value="BATD"/>
    <property type="match status" value="1"/>
</dbReference>
<evidence type="ECO:0000256" key="2">
    <source>
        <dbReference type="SAM" id="SignalP"/>
    </source>
</evidence>
<keyword evidence="4" id="KW-1185">Reference proteome</keyword>
<evidence type="ECO:0000313" key="4">
    <source>
        <dbReference type="Proteomes" id="UP000199306"/>
    </source>
</evidence>
<dbReference type="PANTHER" id="PTHR40940">
    <property type="entry name" value="PROTEIN BATD-RELATED"/>
    <property type="match status" value="1"/>
</dbReference>